<evidence type="ECO:0000313" key="2">
    <source>
        <dbReference type="EMBL" id="MBD7953651.1"/>
    </source>
</evidence>
<accession>A0A8X8K4F4</accession>
<dbReference type="RefSeq" id="WP_191769623.1">
    <property type="nucleotide sequence ID" value="NZ_JACSQS010000003.1"/>
</dbReference>
<organism evidence="2 3">
    <name type="scientific">Stenotrophomonas lacuserhaii</name>
    <dbReference type="NCBI Taxonomy" id="2760084"/>
    <lineage>
        <taxon>Bacteria</taxon>
        <taxon>Pseudomonadati</taxon>
        <taxon>Pseudomonadota</taxon>
        <taxon>Gammaproteobacteria</taxon>
        <taxon>Lysobacterales</taxon>
        <taxon>Lysobacteraceae</taxon>
        <taxon>Stenotrophomonas</taxon>
    </lineage>
</organism>
<dbReference type="Proteomes" id="UP000636938">
    <property type="component" value="Unassembled WGS sequence"/>
</dbReference>
<name>A0A8X8K4F4_9GAMM</name>
<feature type="compositionally biased region" description="Basic and acidic residues" evidence="1">
    <location>
        <begin position="130"/>
        <end position="139"/>
    </location>
</feature>
<dbReference type="EMBL" id="JACSQS010000003">
    <property type="protein sequence ID" value="MBD7953651.1"/>
    <property type="molecule type" value="Genomic_DNA"/>
</dbReference>
<protein>
    <submittedName>
        <fullName evidence="2">Uncharacterized protein</fullName>
    </submittedName>
</protein>
<keyword evidence="3" id="KW-1185">Reference proteome</keyword>
<reference evidence="2 3" key="1">
    <citation type="submission" date="2020-08" db="EMBL/GenBank/DDBJ databases">
        <title>A Genomic Blueprint of the Chicken Gut Microbiome.</title>
        <authorList>
            <person name="Gilroy R."/>
            <person name="Ravi A."/>
            <person name="Getino M."/>
            <person name="Pursley I."/>
            <person name="Horton D.L."/>
            <person name="Alikhan N.-F."/>
            <person name="Baker D."/>
            <person name="Gharbi K."/>
            <person name="Hall N."/>
            <person name="Watson M."/>
            <person name="Adriaenssens E.M."/>
            <person name="Foster-Nyarko E."/>
            <person name="Jarju S."/>
            <person name="Secka A."/>
            <person name="Antonio M."/>
            <person name="Oren A."/>
            <person name="Chaudhuri R."/>
            <person name="La Ragione R.M."/>
            <person name="Hildebrand F."/>
            <person name="Pallen M.J."/>
        </authorList>
    </citation>
    <scope>NUCLEOTIDE SEQUENCE [LARGE SCALE GENOMIC DNA]</scope>
    <source>
        <strain evidence="2 3">Sa5BUN4</strain>
    </source>
</reference>
<comment type="caution">
    <text evidence="2">The sequence shown here is derived from an EMBL/GenBank/DDBJ whole genome shotgun (WGS) entry which is preliminary data.</text>
</comment>
<evidence type="ECO:0000313" key="3">
    <source>
        <dbReference type="Proteomes" id="UP000636938"/>
    </source>
</evidence>
<feature type="region of interest" description="Disordered" evidence="1">
    <location>
        <begin position="120"/>
        <end position="139"/>
    </location>
</feature>
<evidence type="ECO:0000256" key="1">
    <source>
        <dbReference type="SAM" id="MobiDB-lite"/>
    </source>
</evidence>
<sequence length="139" mass="15034">MGDGLPQNRKPASCHAGIVRSDSLLSMTTMCHIPAAAPITAPYPPVLPDAFPLVQDRGPRVRMIGNGWMPEVLPTARPLQPHGAADSGWPVDPLLAHLAEYQHAIRQFQQERAAFLNRTTLHPSQGSGDPLRDHISALA</sequence>
<gene>
    <name evidence="2" type="ORF">H9654_05455</name>
</gene>
<dbReference type="AlphaFoldDB" id="A0A8X8K4F4"/>
<proteinExistence type="predicted"/>